<evidence type="ECO:0000256" key="2">
    <source>
        <dbReference type="ARBA" id="ARBA00012438"/>
    </source>
</evidence>
<sequence length="347" mass="39804">MTNNNRELNGQQKSQHLEEYINAQVKNKFTIASTGKEPFIIINLDHKIRYASNSNESILGYSPGELIDMSLYDIVPNDDLPITHFFRESLQSITTKAFTKNYREWIDVKLTLIPIYTNNELVGRYILLSEASTDNQSLEDITRKNGGSSYKNLIDHSPFGIIIIDDYKVEYINLLALRALGAKGRDSVIGKSIFNLVPAEDIELLREKIKQTNKSIIERPFKQKLLKLNGNLIEAEMQALPGIYKQKKMTHFIIRDLFESKKNFDLSILIATGVAYELKKPLIRLKGFIELIESGLDNKAYYNVIKKDITYMEKILDEILVLEGDKYEDTTGRDISDILSLIRNVMK</sequence>
<evidence type="ECO:0000256" key="4">
    <source>
        <dbReference type="ARBA" id="ARBA00023012"/>
    </source>
</evidence>
<name>A0A923L8C4_9BACI</name>
<dbReference type="GO" id="GO:0000155">
    <property type="term" value="F:phosphorelay sensor kinase activity"/>
    <property type="evidence" value="ECO:0007669"/>
    <property type="project" value="InterPro"/>
</dbReference>
<proteinExistence type="predicted"/>
<dbReference type="NCBIfam" id="TIGR00229">
    <property type="entry name" value="sensory_box"/>
    <property type="match status" value="2"/>
</dbReference>
<evidence type="ECO:0000313" key="6">
    <source>
        <dbReference type="EMBL" id="MBC5638279.1"/>
    </source>
</evidence>
<dbReference type="EC" id="2.7.13.3" evidence="2"/>
<feature type="domain" description="PAS" evidence="5">
    <location>
        <begin position="38"/>
        <end position="79"/>
    </location>
</feature>
<dbReference type="CDD" id="cd00130">
    <property type="entry name" value="PAS"/>
    <property type="match status" value="2"/>
</dbReference>
<gene>
    <name evidence="6" type="ORF">H8S33_15975</name>
</gene>
<comment type="catalytic activity">
    <reaction evidence="1">
        <text>ATP + protein L-histidine = ADP + protein N-phospho-L-histidine.</text>
        <dbReference type="EC" id="2.7.13.3"/>
    </reaction>
</comment>
<dbReference type="AlphaFoldDB" id="A0A923L8C4"/>
<dbReference type="EMBL" id="JACOOL010000014">
    <property type="protein sequence ID" value="MBC5638279.1"/>
    <property type="molecule type" value="Genomic_DNA"/>
</dbReference>
<organism evidence="6 7">
    <name type="scientific">Ornithinibacillus hominis</name>
    <dbReference type="NCBI Taxonomy" id="2763055"/>
    <lineage>
        <taxon>Bacteria</taxon>
        <taxon>Bacillati</taxon>
        <taxon>Bacillota</taxon>
        <taxon>Bacilli</taxon>
        <taxon>Bacillales</taxon>
        <taxon>Bacillaceae</taxon>
        <taxon>Ornithinibacillus</taxon>
    </lineage>
</organism>
<dbReference type="SUPFAM" id="SSF47384">
    <property type="entry name" value="Homodimeric domain of signal transducing histidine kinase"/>
    <property type="match status" value="1"/>
</dbReference>
<dbReference type="InterPro" id="IPR036097">
    <property type="entry name" value="HisK_dim/P_sf"/>
</dbReference>
<keyword evidence="3" id="KW-0808">Transferase</keyword>
<evidence type="ECO:0000256" key="3">
    <source>
        <dbReference type="ARBA" id="ARBA00022777"/>
    </source>
</evidence>
<reference evidence="6" key="1">
    <citation type="submission" date="2020-08" db="EMBL/GenBank/DDBJ databases">
        <title>Genome public.</title>
        <authorList>
            <person name="Liu C."/>
            <person name="Sun Q."/>
        </authorList>
    </citation>
    <scope>NUCLEOTIDE SEQUENCE</scope>
    <source>
        <strain evidence="6">BX22</strain>
    </source>
</reference>
<comment type="caution">
    <text evidence="6">The sequence shown here is derived from an EMBL/GenBank/DDBJ whole genome shotgun (WGS) entry which is preliminary data.</text>
</comment>
<dbReference type="InterPro" id="IPR000014">
    <property type="entry name" value="PAS"/>
</dbReference>
<evidence type="ECO:0000256" key="1">
    <source>
        <dbReference type="ARBA" id="ARBA00000085"/>
    </source>
</evidence>
<keyword evidence="4" id="KW-0902">Two-component regulatory system</keyword>
<dbReference type="Proteomes" id="UP000637359">
    <property type="component" value="Unassembled WGS sequence"/>
</dbReference>
<keyword evidence="7" id="KW-1185">Reference proteome</keyword>
<dbReference type="PROSITE" id="PS50112">
    <property type="entry name" value="PAS"/>
    <property type="match status" value="1"/>
</dbReference>
<dbReference type="SMART" id="SM00091">
    <property type="entry name" value="PAS"/>
    <property type="match status" value="2"/>
</dbReference>
<dbReference type="Gene3D" id="1.10.287.130">
    <property type="match status" value="1"/>
</dbReference>
<dbReference type="RefSeq" id="WP_186870989.1">
    <property type="nucleotide sequence ID" value="NZ_JACOOL010000014.1"/>
</dbReference>
<dbReference type="Pfam" id="PF13426">
    <property type="entry name" value="PAS_9"/>
    <property type="match status" value="2"/>
</dbReference>
<evidence type="ECO:0000259" key="5">
    <source>
        <dbReference type="PROSITE" id="PS50112"/>
    </source>
</evidence>
<evidence type="ECO:0000313" key="7">
    <source>
        <dbReference type="Proteomes" id="UP000637359"/>
    </source>
</evidence>
<protein>
    <recommendedName>
        <fullName evidence="2">histidine kinase</fullName>
        <ecNumber evidence="2">2.7.13.3</ecNumber>
    </recommendedName>
</protein>
<keyword evidence="3" id="KW-0418">Kinase</keyword>
<dbReference type="SUPFAM" id="SSF55785">
    <property type="entry name" value="PYP-like sensor domain (PAS domain)"/>
    <property type="match status" value="2"/>
</dbReference>
<dbReference type="InterPro" id="IPR035965">
    <property type="entry name" value="PAS-like_dom_sf"/>
</dbReference>
<accession>A0A923L8C4</accession>
<dbReference type="Gene3D" id="3.30.450.20">
    <property type="entry name" value="PAS domain"/>
    <property type="match status" value="2"/>
</dbReference>